<evidence type="ECO:0000256" key="3">
    <source>
        <dbReference type="ARBA" id="ARBA00023015"/>
    </source>
</evidence>
<dbReference type="SMART" id="SM01134">
    <property type="entry name" value="DeoRC"/>
    <property type="match status" value="1"/>
</dbReference>
<dbReference type="SUPFAM" id="SSF100950">
    <property type="entry name" value="NagB/RpiA/CoA transferase-like"/>
    <property type="match status" value="1"/>
</dbReference>
<sequence>MSGENAVAGQGQPTGSARSQENRRQRIAEYVVGHGTVTVSRLAETMGVSVMTVHRDLEALARRGVLRRFRGGVSALPTSVFESNLDYRLGVHVAEKEAVAREAAELVEPGMSVMLDDSTSVLALAALLRERTPLTVLTNARRVLEVFAGREEIRLIALGGEYSHTHDSFLGVPCVEAIEAMSVDLVLVSTSAMNGHMTFHQEQDVVLVKRAMLASGARTALLMDHSKVARTALHRLCPVADFDHVVVDDGVDGDLVAELGEHTDVRVAEVNG</sequence>
<dbReference type="Pfam" id="PF08220">
    <property type="entry name" value="HTH_DeoR"/>
    <property type="match status" value="1"/>
</dbReference>
<keyword evidence="5" id="KW-0804">Transcription</keyword>
<organism evidence="9 10">
    <name type="scientific">Streptomyces spirodelae</name>
    <dbReference type="NCBI Taxonomy" id="2812904"/>
    <lineage>
        <taxon>Bacteria</taxon>
        <taxon>Bacillati</taxon>
        <taxon>Actinomycetota</taxon>
        <taxon>Actinomycetes</taxon>
        <taxon>Kitasatosporales</taxon>
        <taxon>Streptomycetaceae</taxon>
        <taxon>Streptomyces</taxon>
    </lineage>
</organism>
<gene>
    <name evidence="9" type="ORF">JW592_12520</name>
</gene>
<keyword evidence="3" id="KW-0805">Transcription regulation</keyword>
<keyword evidence="4" id="KW-0238">DNA-binding</keyword>
<evidence type="ECO:0000256" key="2">
    <source>
        <dbReference type="ARBA" id="ARBA00022491"/>
    </source>
</evidence>
<dbReference type="InterPro" id="IPR018356">
    <property type="entry name" value="Tscrpt_reg_HTH_DeoR_CS"/>
</dbReference>
<accession>A0ABS3WT69</accession>
<evidence type="ECO:0000256" key="1">
    <source>
        <dbReference type="ARBA" id="ARBA00021390"/>
    </source>
</evidence>
<feature type="domain" description="HTH deoR-type" evidence="8">
    <location>
        <begin position="20"/>
        <end position="75"/>
    </location>
</feature>
<evidence type="ECO:0000256" key="7">
    <source>
        <dbReference type="SAM" id="MobiDB-lite"/>
    </source>
</evidence>
<comment type="caution">
    <text evidence="9">The sequence shown here is derived from an EMBL/GenBank/DDBJ whole genome shotgun (WGS) entry which is preliminary data.</text>
</comment>
<proteinExistence type="predicted"/>
<dbReference type="SMART" id="SM00420">
    <property type="entry name" value="HTH_DEOR"/>
    <property type="match status" value="1"/>
</dbReference>
<evidence type="ECO:0000313" key="10">
    <source>
        <dbReference type="Proteomes" id="UP001518976"/>
    </source>
</evidence>
<dbReference type="PANTHER" id="PTHR30363">
    <property type="entry name" value="HTH-TYPE TRANSCRIPTIONAL REGULATOR SRLR-RELATED"/>
    <property type="match status" value="1"/>
</dbReference>
<dbReference type="InterPro" id="IPR014036">
    <property type="entry name" value="DeoR-like_C"/>
</dbReference>
<feature type="region of interest" description="Disordered" evidence="7">
    <location>
        <begin position="1"/>
        <end position="23"/>
    </location>
</feature>
<name>A0ABS3WT69_9ACTN</name>
<keyword evidence="10" id="KW-1185">Reference proteome</keyword>
<dbReference type="Proteomes" id="UP001518976">
    <property type="component" value="Unassembled WGS sequence"/>
</dbReference>
<dbReference type="InterPro" id="IPR036388">
    <property type="entry name" value="WH-like_DNA-bd_sf"/>
</dbReference>
<dbReference type="Gene3D" id="1.10.10.10">
    <property type="entry name" value="Winged helix-like DNA-binding domain superfamily/Winged helix DNA-binding domain"/>
    <property type="match status" value="1"/>
</dbReference>
<reference evidence="9 10" key="1">
    <citation type="submission" date="2021-02" db="EMBL/GenBank/DDBJ databases">
        <title>Streptomyces spirodelae sp. nov., isolated from duckweed.</title>
        <authorList>
            <person name="Saimee Y."/>
            <person name="Duangmal K."/>
        </authorList>
    </citation>
    <scope>NUCLEOTIDE SEQUENCE [LARGE SCALE GENOMIC DNA]</scope>
    <source>
        <strain evidence="9 10">DW4-2</strain>
    </source>
</reference>
<dbReference type="PANTHER" id="PTHR30363:SF4">
    <property type="entry name" value="GLYCEROL-3-PHOSPHATE REGULON REPRESSOR"/>
    <property type="match status" value="1"/>
</dbReference>
<evidence type="ECO:0000256" key="5">
    <source>
        <dbReference type="ARBA" id="ARBA00023163"/>
    </source>
</evidence>
<dbReference type="Pfam" id="PF00455">
    <property type="entry name" value="DeoRC"/>
    <property type="match status" value="1"/>
</dbReference>
<comment type="function">
    <text evidence="6">Repressor of the lactose catabolism operon. Galactose-6-phosphate is the inducer.</text>
</comment>
<dbReference type="InterPro" id="IPR001034">
    <property type="entry name" value="DeoR_HTH"/>
</dbReference>
<dbReference type="PROSITE" id="PS51000">
    <property type="entry name" value="HTH_DEOR_2"/>
    <property type="match status" value="1"/>
</dbReference>
<evidence type="ECO:0000256" key="6">
    <source>
        <dbReference type="ARBA" id="ARBA00024937"/>
    </source>
</evidence>
<evidence type="ECO:0000259" key="8">
    <source>
        <dbReference type="PROSITE" id="PS51000"/>
    </source>
</evidence>
<dbReference type="InterPro" id="IPR050313">
    <property type="entry name" value="Carb_Metab_HTH_regulators"/>
</dbReference>
<dbReference type="EMBL" id="JAFFZN010000009">
    <property type="protein sequence ID" value="MBO8186287.1"/>
    <property type="molecule type" value="Genomic_DNA"/>
</dbReference>
<protein>
    <recommendedName>
        <fullName evidence="1">Lactose phosphotransferase system repressor</fullName>
    </recommendedName>
</protein>
<dbReference type="InterPro" id="IPR036390">
    <property type="entry name" value="WH_DNA-bd_sf"/>
</dbReference>
<dbReference type="RefSeq" id="WP_209265092.1">
    <property type="nucleotide sequence ID" value="NZ_JAFFZN010000009.1"/>
</dbReference>
<evidence type="ECO:0000256" key="4">
    <source>
        <dbReference type="ARBA" id="ARBA00023125"/>
    </source>
</evidence>
<keyword evidence="2" id="KW-0678">Repressor</keyword>
<evidence type="ECO:0000313" key="9">
    <source>
        <dbReference type="EMBL" id="MBO8186287.1"/>
    </source>
</evidence>
<dbReference type="InterPro" id="IPR037171">
    <property type="entry name" value="NagB/RpiA_transferase-like"/>
</dbReference>
<dbReference type="PRINTS" id="PR00037">
    <property type="entry name" value="HTHLACR"/>
</dbReference>
<dbReference type="SUPFAM" id="SSF46785">
    <property type="entry name" value="Winged helix' DNA-binding domain"/>
    <property type="match status" value="1"/>
</dbReference>
<dbReference type="PROSITE" id="PS00894">
    <property type="entry name" value="HTH_DEOR_1"/>
    <property type="match status" value="1"/>
</dbReference>